<accession>A0A3P1URX6</accession>
<dbReference type="InterPro" id="IPR000086">
    <property type="entry name" value="NUDIX_hydrolase_dom"/>
</dbReference>
<comment type="pathway">
    <text evidence="10">Cofactor biosynthesis; pyridoxal 5'-phosphate biosynthesis.</text>
</comment>
<dbReference type="EMBL" id="RQZC01000028">
    <property type="protein sequence ID" value="RRD24150.1"/>
    <property type="molecule type" value="Genomic_DNA"/>
</dbReference>
<feature type="binding site" evidence="10">
    <location>
        <begin position="293"/>
        <end position="295"/>
    </location>
    <ligand>
        <name>L-glutamine</name>
        <dbReference type="ChEBI" id="CHEBI:58359"/>
    </ligand>
</feature>
<keyword evidence="4 10" id="KW-0315">Glutamine amidotransferase</keyword>
<feature type="domain" description="Nudix hydrolase" evidence="12">
    <location>
        <begin position="34"/>
        <end position="178"/>
    </location>
</feature>
<dbReference type="FunFam" id="3.40.50.880:FF:000010">
    <property type="entry name" value="uncharacterized protein LOC100176842 isoform X2"/>
    <property type="match status" value="1"/>
</dbReference>
<dbReference type="Proteomes" id="UP000271272">
    <property type="component" value="Unassembled WGS sequence"/>
</dbReference>
<dbReference type="EC" id="3.5.1.2" evidence="10"/>
<keyword evidence="3 10" id="KW-0663">Pyridoxal phosphate</keyword>
<name>A0A3P1URX6_9ACTO</name>
<dbReference type="PROSITE" id="PS00893">
    <property type="entry name" value="NUDIX_BOX"/>
    <property type="match status" value="1"/>
</dbReference>
<dbReference type="InterPro" id="IPR015797">
    <property type="entry name" value="NUDIX_hydrolase-like_dom_sf"/>
</dbReference>
<evidence type="ECO:0000256" key="6">
    <source>
        <dbReference type="ARBA" id="ARBA00047992"/>
    </source>
</evidence>
<gene>
    <name evidence="10 13" type="primary">pdxT</name>
    <name evidence="13" type="ORF">EII10_11440</name>
</gene>
<evidence type="ECO:0000313" key="13">
    <source>
        <dbReference type="EMBL" id="RRD24150.1"/>
    </source>
</evidence>
<dbReference type="GO" id="GO:0036381">
    <property type="term" value="F:pyridoxal 5'-phosphate synthase (glutamine hydrolysing) activity"/>
    <property type="evidence" value="ECO:0007669"/>
    <property type="project" value="UniProtKB-UniRule"/>
</dbReference>
<feature type="binding site" evidence="10">
    <location>
        <begin position="386"/>
        <end position="387"/>
    </location>
    <ligand>
        <name>L-glutamine</name>
        <dbReference type="ChEBI" id="CHEBI:58359"/>
    </ligand>
</feature>
<evidence type="ECO:0000256" key="8">
    <source>
        <dbReference type="ARBA" id="ARBA00054599"/>
    </source>
</evidence>
<dbReference type="Gene3D" id="3.90.79.10">
    <property type="entry name" value="Nucleoside Triphosphate Pyrophosphohydrolase"/>
    <property type="match status" value="1"/>
</dbReference>
<dbReference type="InterPro" id="IPR021196">
    <property type="entry name" value="PdxT/SNO_CS"/>
</dbReference>
<dbReference type="HAMAP" id="MF_01615">
    <property type="entry name" value="PdxT"/>
    <property type="match status" value="1"/>
</dbReference>
<dbReference type="CDD" id="cd01749">
    <property type="entry name" value="GATase1_PB"/>
    <property type="match status" value="1"/>
</dbReference>
<dbReference type="GO" id="GO:0042823">
    <property type="term" value="P:pyridoxal phosphate biosynthetic process"/>
    <property type="evidence" value="ECO:0007669"/>
    <property type="project" value="UniProtKB-UniRule"/>
</dbReference>
<organism evidence="13 14">
    <name type="scientific">Actinomyces bowdenii</name>
    <dbReference type="NCBI Taxonomy" id="131109"/>
    <lineage>
        <taxon>Bacteria</taxon>
        <taxon>Bacillati</taxon>
        <taxon>Actinomycetota</taxon>
        <taxon>Actinomycetes</taxon>
        <taxon>Actinomycetales</taxon>
        <taxon>Actinomycetaceae</taxon>
        <taxon>Actinomyces</taxon>
    </lineage>
</organism>
<evidence type="ECO:0000256" key="7">
    <source>
        <dbReference type="ARBA" id="ARBA00049534"/>
    </source>
</evidence>
<keyword evidence="5 10" id="KW-0456">Lyase</keyword>
<comment type="function">
    <text evidence="8 10">Catalyzes the hydrolysis of glutamine to glutamate and ammonia as part of the biosynthesis of pyridoxal 5'-phosphate. The resulting ammonia molecule is channeled to the active site of PdxS.</text>
</comment>
<dbReference type="SUPFAM" id="SSF55811">
    <property type="entry name" value="Nudix"/>
    <property type="match status" value="1"/>
</dbReference>
<dbReference type="SUPFAM" id="SSF52317">
    <property type="entry name" value="Class I glutamine amidotransferase-like"/>
    <property type="match status" value="1"/>
</dbReference>
<feature type="active site" description="Nucleophile" evidence="10">
    <location>
        <position position="325"/>
    </location>
</feature>
<evidence type="ECO:0000256" key="4">
    <source>
        <dbReference type="ARBA" id="ARBA00022962"/>
    </source>
</evidence>
<comment type="catalytic activity">
    <reaction evidence="6 10">
        <text>aldehydo-D-ribose 5-phosphate + D-glyceraldehyde 3-phosphate + L-glutamine = pyridoxal 5'-phosphate + L-glutamate + phosphate + 3 H2O + H(+)</text>
        <dbReference type="Rhea" id="RHEA:31507"/>
        <dbReference type="ChEBI" id="CHEBI:15377"/>
        <dbReference type="ChEBI" id="CHEBI:15378"/>
        <dbReference type="ChEBI" id="CHEBI:29985"/>
        <dbReference type="ChEBI" id="CHEBI:43474"/>
        <dbReference type="ChEBI" id="CHEBI:58273"/>
        <dbReference type="ChEBI" id="CHEBI:58359"/>
        <dbReference type="ChEBI" id="CHEBI:59776"/>
        <dbReference type="ChEBI" id="CHEBI:597326"/>
        <dbReference type="EC" id="4.3.3.6"/>
    </reaction>
</comment>
<evidence type="ECO:0000256" key="1">
    <source>
        <dbReference type="ARBA" id="ARBA00008345"/>
    </source>
</evidence>
<keyword evidence="2 10" id="KW-0378">Hydrolase</keyword>
<comment type="catalytic activity">
    <reaction evidence="7 10">
        <text>L-glutamine + H2O = L-glutamate + NH4(+)</text>
        <dbReference type="Rhea" id="RHEA:15889"/>
        <dbReference type="ChEBI" id="CHEBI:15377"/>
        <dbReference type="ChEBI" id="CHEBI:28938"/>
        <dbReference type="ChEBI" id="CHEBI:29985"/>
        <dbReference type="ChEBI" id="CHEBI:58359"/>
        <dbReference type="EC" id="3.5.1.2"/>
    </reaction>
</comment>
<dbReference type="EC" id="4.3.3.6" evidence="10"/>
<dbReference type="InterPro" id="IPR002161">
    <property type="entry name" value="PdxT/SNO"/>
</dbReference>
<dbReference type="PROSITE" id="PS51273">
    <property type="entry name" value="GATASE_TYPE_1"/>
    <property type="match status" value="1"/>
</dbReference>
<dbReference type="Gene3D" id="3.40.50.880">
    <property type="match status" value="1"/>
</dbReference>
<sequence>MPQGPGHQRHPAVPEDWAELLDPEEWRLGPDGLPFRRAARVLALTAQGQVLLLEGHDVADPEHRWIFTPGGGLHPGEDAAAGAVRELAEETGLRVGPGELEGPIAQRDAVLRFARVVCRQHESLFLLRLPAATALDAAGWTALERDAVDSMGWWSAQDLERAGQEGREIYPVALPGLVAELAGAGWDGRVRDLTDPADARALTPLDDPRVPASRWPVPEQASTLSGRTPRALFPAPSAIDQRPTIGVLALQGDVREHSLALAAAGARAVAVRSARDLGSRPGERLDGLIIPGGESTTMSTLLASFGMLQPLRGLIAAGLPAYGSCAGMILLADRVEGAEEGQSFLGGIRMTVRRNAFGRQVDSYEEDLVAPALGADEDHPLRAVFIRAPWVEEAGPGVEILATTRAGRAGTEGPGTGGRIVAVRQGPLLATAFHPEVGGDHRVHDIFVGMVAAARRR</sequence>
<evidence type="ECO:0000256" key="11">
    <source>
        <dbReference type="SAM" id="MobiDB-lite"/>
    </source>
</evidence>
<keyword evidence="14" id="KW-1185">Reference proteome</keyword>
<dbReference type="GO" id="GO:0004359">
    <property type="term" value="F:glutaminase activity"/>
    <property type="evidence" value="ECO:0007669"/>
    <property type="project" value="UniProtKB-UniRule"/>
</dbReference>
<dbReference type="GO" id="GO:0005829">
    <property type="term" value="C:cytosol"/>
    <property type="evidence" value="ECO:0007669"/>
    <property type="project" value="TreeGrafter"/>
</dbReference>
<comment type="similarity">
    <text evidence="1 10">Belongs to the glutaminase PdxT/SNO family.</text>
</comment>
<dbReference type="NCBIfam" id="TIGR03800">
    <property type="entry name" value="PLP_synth_Pdx2"/>
    <property type="match status" value="1"/>
</dbReference>
<evidence type="ECO:0000313" key="14">
    <source>
        <dbReference type="Proteomes" id="UP000271272"/>
    </source>
</evidence>
<comment type="caution">
    <text evidence="13">The sequence shown here is derived from an EMBL/GenBank/DDBJ whole genome shotgun (WGS) entry which is preliminary data.</text>
</comment>
<dbReference type="PROSITE" id="PS01236">
    <property type="entry name" value="PDXT_SNO_1"/>
    <property type="match status" value="1"/>
</dbReference>
<dbReference type="PROSITE" id="PS51462">
    <property type="entry name" value="NUDIX"/>
    <property type="match status" value="1"/>
</dbReference>
<protein>
    <recommendedName>
        <fullName evidence="10">Pyridoxal 5'-phosphate synthase subunit PdxT</fullName>
        <ecNumber evidence="10">4.3.3.6</ecNumber>
    </recommendedName>
    <alternativeName>
        <fullName evidence="10">Pdx2</fullName>
    </alternativeName>
    <alternativeName>
        <fullName evidence="10">Pyridoxal 5'-phosphate synthase glutaminase subunit</fullName>
        <ecNumber evidence="10">3.5.1.2</ecNumber>
    </alternativeName>
</protein>
<evidence type="ECO:0000256" key="10">
    <source>
        <dbReference type="HAMAP-Rule" id="MF_01615"/>
    </source>
</evidence>
<dbReference type="OrthoDB" id="9804442at2"/>
<dbReference type="PROSITE" id="PS51130">
    <property type="entry name" value="PDXT_SNO_2"/>
    <property type="match status" value="1"/>
</dbReference>
<dbReference type="UniPathway" id="UPA00245"/>
<evidence type="ECO:0000259" key="12">
    <source>
        <dbReference type="PROSITE" id="PS51462"/>
    </source>
</evidence>
<dbReference type="AlphaFoldDB" id="A0A3P1URX6"/>
<evidence type="ECO:0000256" key="3">
    <source>
        <dbReference type="ARBA" id="ARBA00022898"/>
    </source>
</evidence>
<feature type="region of interest" description="Disordered" evidence="11">
    <location>
        <begin position="199"/>
        <end position="227"/>
    </location>
</feature>
<evidence type="ECO:0000256" key="2">
    <source>
        <dbReference type="ARBA" id="ARBA00022801"/>
    </source>
</evidence>
<dbReference type="CDD" id="cd04685">
    <property type="entry name" value="NUDIX_Hydrolase"/>
    <property type="match status" value="1"/>
</dbReference>
<evidence type="ECO:0000256" key="5">
    <source>
        <dbReference type="ARBA" id="ARBA00023239"/>
    </source>
</evidence>
<feature type="binding site" evidence="10">
    <location>
        <position position="354"/>
    </location>
    <ligand>
        <name>L-glutamine</name>
        <dbReference type="ChEBI" id="CHEBI:58359"/>
    </ligand>
</feature>
<dbReference type="InterPro" id="IPR029062">
    <property type="entry name" value="Class_I_gatase-like"/>
</dbReference>
<dbReference type="InterPro" id="IPR020084">
    <property type="entry name" value="NUDIX_hydrolase_CS"/>
</dbReference>
<dbReference type="Pfam" id="PF00293">
    <property type="entry name" value="NUDIX"/>
    <property type="match status" value="1"/>
</dbReference>
<feature type="active site" description="Charge relay system" evidence="10">
    <location>
        <position position="436"/>
    </location>
</feature>
<evidence type="ECO:0000256" key="9">
    <source>
        <dbReference type="ARBA" id="ARBA00064749"/>
    </source>
</evidence>
<comment type="subunit">
    <text evidence="9 10">In the presence of PdxS, forms a dodecamer of heterodimers. Only shows activity in the heterodimer.</text>
</comment>
<dbReference type="GO" id="GO:1903600">
    <property type="term" value="C:glutaminase complex"/>
    <property type="evidence" value="ECO:0007669"/>
    <property type="project" value="TreeGrafter"/>
</dbReference>
<dbReference type="PANTHER" id="PTHR31559:SF0">
    <property type="entry name" value="PYRIDOXAL 5'-PHOSPHATE SYNTHASE SUBUNIT SNO1-RELATED"/>
    <property type="match status" value="1"/>
</dbReference>
<dbReference type="Pfam" id="PF01174">
    <property type="entry name" value="SNO"/>
    <property type="match status" value="1"/>
</dbReference>
<dbReference type="PANTHER" id="PTHR31559">
    <property type="entry name" value="PYRIDOXAL 5'-PHOSPHATE SYNTHASE SUBUNIT SNO"/>
    <property type="match status" value="1"/>
</dbReference>
<proteinExistence type="inferred from homology"/>
<reference evidence="13 14" key="1">
    <citation type="submission" date="2018-11" db="EMBL/GenBank/DDBJ databases">
        <title>Genomes From Bacteria Associated with the Canine Oral Cavity: a Test Case for Automated Genome-Based Taxonomic Assignment.</title>
        <authorList>
            <person name="Coil D.A."/>
            <person name="Jospin G."/>
            <person name="Darling A.E."/>
            <person name="Wallis C."/>
            <person name="Davis I.J."/>
            <person name="Harris S."/>
            <person name="Eisen J.A."/>
            <person name="Holcombe L.J."/>
            <person name="O'Flynn C."/>
        </authorList>
    </citation>
    <scope>NUCLEOTIDE SEQUENCE [LARGE SCALE GENOMIC DNA]</scope>
    <source>
        <strain evidence="13 14">OH5050</strain>
    </source>
</reference>
<dbReference type="GO" id="GO:0008614">
    <property type="term" value="P:pyridoxine metabolic process"/>
    <property type="evidence" value="ECO:0007669"/>
    <property type="project" value="TreeGrafter"/>
</dbReference>
<feature type="active site" description="Charge relay system" evidence="10">
    <location>
        <position position="434"/>
    </location>
</feature>
<dbReference type="GO" id="GO:0006543">
    <property type="term" value="P:L-glutamine catabolic process"/>
    <property type="evidence" value="ECO:0007669"/>
    <property type="project" value="UniProtKB-UniRule"/>
</dbReference>